<dbReference type="RefSeq" id="WP_253668398.1">
    <property type="nucleotide sequence ID" value="NZ_JAMTCP010000004.1"/>
</dbReference>
<name>A0ABT1HPL1_STRSD</name>
<evidence type="ECO:0000313" key="1">
    <source>
        <dbReference type="EMBL" id="MCP2257437.1"/>
    </source>
</evidence>
<sequence length="83" mass="9161">MRALTFGAGRDFVRHQGVSVATLPVDDHTDEQDVVIHNAPGRAVCLHPSRDGAIAAFLFRAPRIPGFDHRDTGRHRQLPGRAR</sequence>
<proteinExistence type="predicted"/>
<reference evidence="1 2" key="1">
    <citation type="submission" date="2022-06" db="EMBL/GenBank/DDBJ databases">
        <title>Genomic Encyclopedia of Archaeal and Bacterial Type Strains, Phase II (KMG-II): from individual species to whole genera.</title>
        <authorList>
            <person name="Goeker M."/>
        </authorList>
    </citation>
    <scope>NUCLEOTIDE SEQUENCE [LARGE SCALE GENOMIC DNA]</scope>
    <source>
        <strain evidence="1 2">DSM 40477</strain>
    </source>
</reference>
<protein>
    <submittedName>
        <fullName evidence="1">Uncharacterized protein</fullName>
    </submittedName>
</protein>
<dbReference type="EMBL" id="JAMTCP010000004">
    <property type="protein sequence ID" value="MCP2257437.1"/>
    <property type="molecule type" value="Genomic_DNA"/>
</dbReference>
<organism evidence="1 2">
    <name type="scientific">Streptoalloteichus tenebrarius (strain ATCC 17920 / DSM 40477 / JCM 4838 / CBS 697.72 / NBRC 16177 / NCIMB 11028 / NRRL B-12390 / A12253. 1 / ISP 5477)</name>
    <name type="common">Streptomyces tenebrarius</name>
    <dbReference type="NCBI Taxonomy" id="1933"/>
    <lineage>
        <taxon>Bacteria</taxon>
        <taxon>Bacillati</taxon>
        <taxon>Actinomycetota</taxon>
        <taxon>Actinomycetes</taxon>
        <taxon>Pseudonocardiales</taxon>
        <taxon>Pseudonocardiaceae</taxon>
        <taxon>Streptoalloteichus</taxon>
    </lineage>
</organism>
<dbReference type="Proteomes" id="UP001205311">
    <property type="component" value="Unassembled WGS sequence"/>
</dbReference>
<keyword evidence="2" id="KW-1185">Reference proteome</keyword>
<accession>A0ABT1HPL1</accession>
<comment type="caution">
    <text evidence="1">The sequence shown here is derived from an EMBL/GenBank/DDBJ whole genome shotgun (WGS) entry which is preliminary data.</text>
</comment>
<evidence type="ECO:0000313" key="2">
    <source>
        <dbReference type="Proteomes" id="UP001205311"/>
    </source>
</evidence>
<gene>
    <name evidence="1" type="ORF">LX15_001122</name>
</gene>